<reference evidence="1 2" key="1">
    <citation type="submission" date="2017-06" db="EMBL/GenBank/DDBJ databases">
        <authorList>
            <person name="Kim H.J."/>
            <person name="Triplett B.A."/>
        </authorList>
    </citation>
    <scope>NUCLEOTIDE SEQUENCE [LARGE SCALE GENOMIC DNA]</scope>
    <source>
        <strain evidence="1">FRACA_ARgP5</strain>
    </source>
</reference>
<dbReference type="AlphaFoldDB" id="A0A2I2KZ21"/>
<proteinExistence type="predicted"/>
<dbReference type="Proteomes" id="UP000234331">
    <property type="component" value="Unassembled WGS sequence"/>
</dbReference>
<name>A0A2I2KZ21_9ACTN</name>
<evidence type="ECO:0000313" key="2">
    <source>
        <dbReference type="Proteomes" id="UP000234331"/>
    </source>
</evidence>
<evidence type="ECO:0000313" key="1">
    <source>
        <dbReference type="EMBL" id="SNQ50911.1"/>
    </source>
</evidence>
<dbReference type="EMBL" id="FZMO01000512">
    <property type="protein sequence ID" value="SNQ50911.1"/>
    <property type="molecule type" value="Genomic_DNA"/>
</dbReference>
<evidence type="ECO:0008006" key="3">
    <source>
        <dbReference type="Google" id="ProtNLM"/>
    </source>
</evidence>
<protein>
    <recommendedName>
        <fullName evidence="3">Chromosome partitioning protein</fullName>
    </recommendedName>
</protein>
<gene>
    <name evidence="1" type="ORF">FRACA_560029</name>
</gene>
<sequence>MTGIEIAVGVVFAWAVRRARRVGERMEEETGRIVDAGLDRVHDLVSQALGEDDPVLAHVEEEAQAGAGELSERTRQRLSLALEDAADRDRAFAAALAQAVAVAQSADQQAGGHVLSGNTFAGPTAIQVGDHTTQTITFGA</sequence>
<organism evidence="1 2">
    <name type="scientific">Frankia canadensis</name>
    <dbReference type="NCBI Taxonomy" id="1836972"/>
    <lineage>
        <taxon>Bacteria</taxon>
        <taxon>Bacillati</taxon>
        <taxon>Actinomycetota</taxon>
        <taxon>Actinomycetes</taxon>
        <taxon>Frankiales</taxon>
        <taxon>Frankiaceae</taxon>
        <taxon>Frankia</taxon>
    </lineage>
</organism>
<accession>A0A2I2KZ21</accession>
<keyword evidence="2" id="KW-1185">Reference proteome</keyword>